<name>A0ABU4VPT4_9ACTN</name>
<dbReference type="EMBL" id="JAXAVX010000023">
    <property type="protein sequence ID" value="MDX8153879.1"/>
    <property type="molecule type" value="Genomic_DNA"/>
</dbReference>
<dbReference type="Gene3D" id="3.30.56.110">
    <property type="entry name" value="Protein of unknown function DUF2237"/>
    <property type="match status" value="1"/>
</dbReference>
<protein>
    <submittedName>
        <fullName evidence="1">DUF2237 domain-containing protein</fullName>
    </submittedName>
</protein>
<comment type="caution">
    <text evidence="1">The sequence shown here is derived from an EMBL/GenBank/DDBJ whole genome shotgun (WGS) entry which is preliminary data.</text>
</comment>
<dbReference type="Pfam" id="PF09996">
    <property type="entry name" value="DUF2237"/>
    <property type="match status" value="1"/>
</dbReference>
<evidence type="ECO:0000313" key="2">
    <source>
        <dbReference type="Proteomes" id="UP001277761"/>
    </source>
</evidence>
<organism evidence="1 2">
    <name type="scientific">Patulibacter brassicae</name>
    <dbReference type="NCBI Taxonomy" id="1705717"/>
    <lineage>
        <taxon>Bacteria</taxon>
        <taxon>Bacillati</taxon>
        <taxon>Actinomycetota</taxon>
        <taxon>Thermoleophilia</taxon>
        <taxon>Solirubrobacterales</taxon>
        <taxon>Patulibacteraceae</taxon>
        <taxon>Patulibacter</taxon>
    </lineage>
</organism>
<dbReference type="PANTHER" id="PTHR37466:SF1">
    <property type="entry name" value="SLR1628 PROTEIN"/>
    <property type="match status" value="1"/>
</dbReference>
<gene>
    <name evidence="1" type="ORF">SK069_19935</name>
</gene>
<proteinExistence type="predicted"/>
<dbReference type="RefSeq" id="WP_319956028.1">
    <property type="nucleotide sequence ID" value="NZ_JAXAVX010000023.1"/>
</dbReference>
<dbReference type="InterPro" id="IPR018714">
    <property type="entry name" value="DUF2237"/>
</dbReference>
<reference evidence="1 2" key="1">
    <citation type="submission" date="2023-11" db="EMBL/GenBank/DDBJ databases">
        <authorList>
            <person name="Xu M."/>
            <person name="Jiang T."/>
        </authorList>
    </citation>
    <scope>NUCLEOTIDE SEQUENCE [LARGE SCALE GENOMIC DNA]</scope>
    <source>
        <strain evidence="1 2">SD</strain>
    </source>
</reference>
<dbReference type="Proteomes" id="UP001277761">
    <property type="component" value="Unassembled WGS sequence"/>
</dbReference>
<keyword evidence="2" id="KW-1185">Reference proteome</keyword>
<evidence type="ECO:0000313" key="1">
    <source>
        <dbReference type="EMBL" id="MDX8153879.1"/>
    </source>
</evidence>
<dbReference type="PANTHER" id="PTHR37466">
    <property type="entry name" value="SLR1628 PROTEIN"/>
    <property type="match status" value="1"/>
</dbReference>
<sequence>MSGRNVLGGELVVCGTDPLTGWTRTGCCAFHPADLGQHVVCAVVTERFLRYTASQGNDLSTPRGGFRGLRPGDRWCLCASRWQQAYVDGMAPPVVLEACDERALAIVALDVLREHAVAPDAAPEP</sequence>
<accession>A0ABU4VPT4</accession>